<sequence length="61" mass="6806">MNMEHGVESDIGVLEILNLPDDWEIACFLGPDRTVCEISGSDLVGVDAVRVRLFEEEKVDE</sequence>
<dbReference type="AlphaFoldDB" id="A0A6H2A1R0"/>
<evidence type="ECO:0000313" key="1">
    <source>
        <dbReference type="EMBL" id="QJA54136.1"/>
    </source>
</evidence>
<gene>
    <name evidence="1" type="ORF">TM448A04414_0004</name>
</gene>
<name>A0A6H2A1R0_9ZZZZ</name>
<organism evidence="1">
    <name type="scientific">viral metagenome</name>
    <dbReference type="NCBI Taxonomy" id="1070528"/>
    <lineage>
        <taxon>unclassified sequences</taxon>
        <taxon>metagenomes</taxon>
        <taxon>organismal metagenomes</taxon>
    </lineage>
</organism>
<accession>A0A6H2A1R0</accession>
<dbReference type="EMBL" id="MT144480">
    <property type="protein sequence ID" value="QJA54136.1"/>
    <property type="molecule type" value="Genomic_DNA"/>
</dbReference>
<proteinExistence type="predicted"/>
<reference evidence="1" key="1">
    <citation type="submission" date="2020-03" db="EMBL/GenBank/DDBJ databases">
        <title>The deep terrestrial virosphere.</title>
        <authorList>
            <person name="Holmfeldt K."/>
            <person name="Nilsson E."/>
            <person name="Simone D."/>
            <person name="Lopez-Fernandez M."/>
            <person name="Wu X."/>
            <person name="de Brujin I."/>
            <person name="Lundin D."/>
            <person name="Andersson A."/>
            <person name="Bertilsson S."/>
            <person name="Dopson M."/>
        </authorList>
    </citation>
    <scope>NUCLEOTIDE SEQUENCE</scope>
    <source>
        <strain evidence="1">TM448A04414</strain>
    </source>
</reference>
<protein>
    <submittedName>
        <fullName evidence="1">Uncharacterized protein</fullName>
    </submittedName>
</protein>